<sequence>MVAMSAVVPLSEHVAGLVAVLAAVSVAVVLAVVHVSAPVEGHSRTSPAASKGCPLGKMLGTVAEAADMRVAVQVALQVAGLVAVQVEVQVAVLVAGQVVVLTAVQVGVVVDRRGDTSLSVGATVPCPDLLFCFCPFPTFDGAAGVLPLSPFVLAEPLVDGRCGFSLWDVGTFFTLAGGGMSLASQGGTLAALMGGALDDPTVAGTTVPGDLVAEVLGWVLESLAQGEGRGGGEGKRSKFARKSILDTLGRDDGGGLGVEEEVVVVGGVRLLNLGDGAWAGGCSEVDGCWVGVCLRLCTLGGGLTDTLGEDTGDVCMVVRVVIAHERCAVMGVLLMEVVAEDVVHAGVSGDETGWEEEEMEEGDTVEAVDVAVSAWGWCLYKCLVLELFSGGRVGNMRRPRGSGDSDSLADQYISHVNAKYPGSVHDAYILRNSSIPYVMGQLLRHRVWLIGDSGYPNLSWLLTPVRNPRTREEERYNAAHGRTRRIIEHTSGLLKATIRCLHLTGGSLYYSPKKVCQIIVACCMLHNLALRCQVPFLQDDGPYGGLVAAVEPVDSEEEEAEEEDVNNRNNIIMQYFQ</sequence>
<dbReference type="InterPro" id="IPR027806">
    <property type="entry name" value="HARBI1_dom"/>
</dbReference>
<reference evidence="9" key="1">
    <citation type="journal article" date="2022" name="bioRxiv">
        <title>Sequencing and chromosome-scale assembly of the giantPleurodeles waltlgenome.</title>
        <authorList>
            <person name="Brown T."/>
            <person name="Elewa A."/>
            <person name="Iarovenko S."/>
            <person name="Subramanian E."/>
            <person name="Araus A.J."/>
            <person name="Petzold A."/>
            <person name="Susuki M."/>
            <person name="Suzuki K.-i.T."/>
            <person name="Hayashi T."/>
            <person name="Toyoda A."/>
            <person name="Oliveira C."/>
            <person name="Osipova E."/>
            <person name="Leigh N.D."/>
            <person name="Simon A."/>
            <person name="Yun M.H."/>
        </authorList>
    </citation>
    <scope>NUCLEOTIDE SEQUENCE</scope>
    <source>
        <strain evidence="9">20211129_DDA</strain>
        <tissue evidence="9">Liver</tissue>
    </source>
</reference>
<dbReference type="Pfam" id="PF13359">
    <property type="entry name" value="DDE_Tnp_4"/>
    <property type="match status" value="1"/>
</dbReference>
<accession>A0AAV7QIW7</accession>
<evidence type="ECO:0000256" key="7">
    <source>
        <dbReference type="ARBA" id="ARBA00023242"/>
    </source>
</evidence>
<evidence type="ECO:0000256" key="3">
    <source>
        <dbReference type="ARBA" id="ARBA00006958"/>
    </source>
</evidence>
<keyword evidence="4" id="KW-0540">Nuclease</keyword>
<keyword evidence="7" id="KW-0539">Nucleus</keyword>
<dbReference type="EMBL" id="JANPWB010000010">
    <property type="protein sequence ID" value="KAJ1140429.1"/>
    <property type="molecule type" value="Genomic_DNA"/>
</dbReference>
<dbReference type="PANTHER" id="PTHR22930">
    <property type="match status" value="1"/>
</dbReference>
<dbReference type="GO" id="GO:0016787">
    <property type="term" value="F:hydrolase activity"/>
    <property type="evidence" value="ECO:0007669"/>
    <property type="project" value="UniProtKB-KW"/>
</dbReference>
<organism evidence="9 10">
    <name type="scientific">Pleurodeles waltl</name>
    <name type="common">Iberian ribbed newt</name>
    <dbReference type="NCBI Taxonomy" id="8319"/>
    <lineage>
        <taxon>Eukaryota</taxon>
        <taxon>Metazoa</taxon>
        <taxon>Chordata</taxon>
        <taxon>Craniata</taxon>
        <taxon>Vertebrata</taxon>
        <taxon>Euteleostomi</taxon>
        <taxon>Amphibia</taxon>
        <taxon>Batrachia</taxon>
        <taxon>Caudata</taxon>
        <taxon>Salamandroidea</taxon>
        <taxon>Salamandridae</taxon>
        <taxon>Pleurodelinae</taxon>
        <taxon>Pleurodeles</taxon>
    </lineage>
</organism>
<dbReference type="PANTHER" id="PTHR22930:SF267">
    <property type="entry name" value="NUCLEASE HARBI1-RELATED"/>
    <property type="match status" value="1"/>
</dbReference>
<comment type="cofactor">
    <cofactor evidence="1">
        <name>a divalent metal cation</name>
        <dbReference type="ChEBI" id="CHEBI:60240"/>
    </cofactor>
</comment>
<dbReference type="GO" id="GO:0004518">
    <property type="term" value="F:nuclease activity"/>
    <property type="evidence" value="ECO:0007669"/>
    <property type="project" value="UniProtKB-KW"/>
</dbReference>
<evidence type="ECO:0000313" key="9">
    <source>
        <dbReference type="EMBL" id="KAJ1140429.1"/>
    </source>
</evidence>
<comment type="subcellular location">
    <subcellularLocation>
        <location evidence="2">Nucleus</location>
    </subcellularLocation>
</comment>
<dbReference type="GO" id="GO:0046872">
    <property type="term" value="F:metal ion binding"/>
    <property type="evidence" value="ECO:0007669"/>
    <property type="project" value="UniProtKB-KW"/>
</dbReference>
<feature type="domain" description="DDE Tnp4" evidence="8">
    <location>
        <begin position="410"/>
        <end position="527"/>
    </location>
</feature>
<name>A0AAV7QIW7_PLEWA</name>
<dbReference type="AlphaFoldDB" id="A0AAV7QIW7"/>
<evidence type="ECO:0000256" key="4">
    <source>
        <dbReference type="ARBA" id="ARBA00022722"/>
    </source>
</evidence>
<keyword evidence="10" id="KW-1185">Reference proteome</keyword>
<dbReference type="GO" id="GO:0005634">
    <property type="term" value="C:nucleus"/>
    <property type="evidence" value="ECO:0007669"/>
    <property type="project" value="UniProtKB-SubCell"/>
</dbReference>
<evidence type="ECO:0000256" key="5">
    <source>
        <dbReference type="ARBA" id="ARBA00022723"/>
    </source>
</evidence>
<evidence type="ECO:0000256" key="1">
    <source>
        <dbReference type="ARBA" id="ARBA00001968"/>
    </source>
</evidence>
<evidence type="ECO:0000256" key="6">
    <source>
        <dbReference type="ARBA" id="ARBA00022801"/>
    </source>
</evidence>
<keyword evidence="5" id="KW-0479">Metal-binding</keyword>
<evidence type="ECO:0000256" key="2">
    <source>
        <dbReference type="ARBA" id="ARBA00004123"/>
    </source>
</evidence>
<evidence type="ECO:0000259" key="8">
    <source>
        <dbReference type="Pfam" id="PF13359"/>
    </source>
</evidence>
<dbReference type="Proteomes" id="UP001066276">
    <property type="component" value="Chromosome 6"/>
</dbReference>
<gene>
    <name evidence="9" type="ORF">NDU88_006781</name>
</gene>
<dbReference type="InterPro" id="IPR045249">
    <property type="entry name" value="HARBI1-like"/>
</dbReference>
<comment type="similarity">
    <text evidence="3">Belongs to the HARBI1 family.</text>
</comment>
<keyword evidence="6" id="KW-0378">Hydrolase</keyword>
<protein>
    <recommendedName>
        <fullName evidence="8">DDE Tnp4 domain-containing protein</fullName>
    </recommendedName>
</protein>
<comment type="caution">
    <text evidence="9">The sequence shown here is derived from an EMBL/GenBank/DDBJ whole genome shotgun (WGS) entry which is preliminary data.</text>
</comment>
<proteinExistence type="inferred from homology"/>
<evidence type="ECO:0000313" key="10">
    <source>
        <dbReference type="Proteomes" id="UP001066276"/>
    </source>
</evidence>